<feature type="signal peptide" evidence="2">
    <location>
        <begin position="1"/>
        <end position="38"/>
    </location>
</feature>
<dbReference type="Proteomes" id="UP000217889">
    <property type="component" value="Chromosome"/>
</dbReference>
<dbReference type="Pfam" id="PF04314">
    <property type="entry name" value="PCuAC"/>
    <property type="match status" value="1"/>
</dbReference>
<feature type="region of interest" description="Disordered" evidence="1">
    <location>
        <begin position="1"/>
        <end position="20"/>
    </location>
</feature>
<dbReference type="OrthoDB" id="9796962at2"/>
<proteinExistence type="predicted"/>
<evidence type="ECO:0000313" key="4">
    <source>
        <dbReference type="Proteomes" id="UP000217889"/>
    </source>
</evidence>
<dbReference type="KEGG" id="bgg:CFK41_00470"/>
<dbReference type="SUPFAM" id="SSF110087">
    <property type="entry name" value="DR1885-like metal-binding protein"/>
    <property type="match status" value="1"/>
</dbReference>
<evidence type="ECO:0000256" key="2">
    <source>
        <dbReference type="SAM" id="SignalP"/>
    </source>
</evidence>
<feature type="compositionally biased region" description="Low complexity" evidence="1">
    <location>
        <begin position="58"/>
        <end position="67"/>
    </location>
</feature>
<feature type="chain" id="PRO_5012719347" description="Copper chaperone PCu(A)C" evidence="2">
    <location>
        <begin position="39"/>
        <end position="215"/>
    </location>
</feature>
<dbReference type="PANTHER" id="PTHR36302">
    <property type="entry name" value="BLR7088 PROTEIN"/>
    <property type="match status" value="1"/>
</dbReference>
<dbReference type="AlphaFoldDB" id="A0A291GT93"/>
<feature type="region of interest" description="Disordered" evidence="1">
    <location>
        <begin position="39"/>
        <end position="67"/>
    </location>
</feature>
<evidence type="ECO:0008006" key="5">
    <source>
        <dbReference type="Google" id="ProtNLM"/>
    </source>
</evidence>
<evidence type="ECO:0000256" key="1">
    <source>
        <dbReference type="SAM" id="MobiDB-lite"/>
    </source>
</evidence>
<dbReference type="RefSeq" id="WP_096797896.1">
    <property type="nucleotide sequence ID" value="NZ_CP023564.1"/>
</dbReference>
<dbReference type="InterPro" id="IPR007410">
    <property type="entry name" value="LpqE-like"/>
</dbReference>
<dbReference type="Gene3D" id="2.60.40.1890">
    <property type="entry name" value="PCu(A)C copper chaperone"/>
    <property type="match status" value="1"/>
</dbReference>
<feature type="compositionally biased region" description="Gly residues" evidence="1">
    <location>
        <begin position="42"/>
        <end position="57"/>
    </location>
</feature>
<feature type="region of interest" description="Disordered" evidence="1">
    <location>
        <begin position="187"/>
        <end position="215"/>
    </location>
</feature>
<dbReference type="PANTHER" id="PTHR36302:SF1">
    <property type="entry name" value="COPPER CHAPERONE PCU(A)C"/>
    <property type="match status" value="1"/>
</dbReference>
<keyword evidence="2" id="KW-0732">Signal</keyword>
<sequence>MSRSTLSSRPSRRSAPGPVRIPRRAALAALLLPLAACADSSGSGGDAGAGASDGGTSDGDAATPTGALSVTDPWVKAVEEGMTAAFGTLTNGTGHDLVLIGARTPASTSVQLHETTSDGSGGMSMQEKEGGFPVAAGEDLALEPGGNHLMLMEVTAPLQPGDEIEVVLEFADGTEHPFTATVKDFSGAQEHYAPEDSGSGASDGGGEHAGHGEDR</sequence>
<keyword evidence="4" id="KW-1185">Reference proteome</keyword>
<dbReference type="InterPro" id="IPR036182">
    <property type="entry name" value="PCuAC_sf"/>
</dbReference>
<accession>A0A291GT93</accession>
<dbReference type="InterPro" id="IPR058248">
    <property type="entry name" value="Lxx211020-like"/>
</dbReference>
<gene>
    <name evidence="3" type="ORF">CFK41_00470</name>
</gene>
<reference evidence="3 4" key="1">
    <citation type="journal article" date="2014" name="Int. J. Syst. Evol. Microbiol.">
        <title>Brachybacterium ginsengisoli sp. nov., isolated from soil of a ginseng field.</title>
        <authorList>
            <person name="Hoang V.A."/>
            <person name="Kim Y.J."/>
            <person name="Nguyen N.L."/>
            <person name="Yang D.C."/>
        </authorList>
    </citation>
    <scope>NUCLEOTIDE SEQUENCE [LARGE SCALE GENOMIC DNA]</scope>
    <source>
        <strain evidence="3 4">DCY80</strain>
    </source>
</reference>
<dbReference type="EMBL" id="CP023564">
    <property type="protein sequence ID" value="ATG53417.1"/>
    <property type="molecule type" value="Genomic_DNA"/>
</dbReference>
<name>A0A291GT93_9MICO</name>
<protein>
    <recommendedName>
        <fullName evidence="5">Copper chaperone PCu(A)C</fullName>
    </recommendedName>
</protein>
<organism evidence="3 4">
    <name type="scientific">Brachybacterium ginsengisoli</name>
    <dbReference type="NCBI Taxonomy" id="1331682"/>
    <lineage>
        <taxon>Bacteria</taxon>
        <taxon>Bacillati</taxon>
        <taxon>Actinomycetota</taxon>
        <taxon>Actinomycetes</taxon>
        <taxon>Micrococcales</taxon>
        <taxon>Dermabacteraceae</taxon>
        <taxon>Brachybacterium</taxon>
    </lineage>
</organism>
<feature type="compositionally biased region" description="Basic and acidic residues" evidence="1">
    <location>
        <begin position="205"/>
        <end position="215"/>
    </location>
</feature>
<evidence type="ECO:0000313" key="3">
    <source>
        <dbReference type="EMBL" id="ATG53417.1"/>
    </source>
</evidence>